<evidence type="ECO:0000313" key="3">
    <source>
        <dbReference type="Proteomes" id="UP000198654"/>
    </source>
</evidence>
<gene>
    <name evidence="2" type="ORF">SAMN05661010_03657</name>
</gene>
<feature type="transmembrane region" description="Helical" evidence="1">
    <location>
        <begin position="103"/>
        <end position="127"/>
    </location>
</feature>
<keyword evidence="1" id="KW-1133">Transmembrane helix</keyword>
<dbReference type="Proteomes" id="UP000198654">
    <property type="component" value="Unassembled WGS sequence"/>
</dbReference>
<dbReference type="RefSeq" id="WP_175488850.1">
    <property type="nucleotide sequence ID" value="NZ_FNGI01000014.1"/>
</dbReference>
<organism evidence="2 3">
    <name type="scientific">Modicisalibacter muralis</name>
    <dbReference type="NCBI Taxonomy" id="119000"/>
    <lineage>
        <taxon>Bacteria</taxon>
        <taxon>Pseudomonadati</taxon>
        <taxon>Pseudomonadota</taxon>
        <taxon>Gammaproteobacteria</taxon>
        <taxon>Oceanospirillales</taxon>
        <taxon>Halomonadaceae</taxon>
        <taxon>Modicisalibacter</taxon>
    </lineage>
</organism>
<proteinExistence type="predicted"/>
<sequence>MGPIELFVGFAGVFFGLLGLALLFVASVVALFKIDEADHYYGKVGKLGFDMSLKGLPFSLNRMTRYGMMLLFSETLNIQKRYAKQLEEVEANTPPKYLKRLLVWLYASWLICGLIAAILGGILIAFFQ</sequence>
<name>A0A1G9RCA8_9GAMM</name>
<reference evidence="2 3" key="1">
    <citation type="submission" date="2016-10" db="EMBL/GenBank/DDBJ databases">
        <authorList>
            <person name="de Groot N.N."/>
        </authorList>
    </citation>
    <scope>NUCLEOTIDE SEQUENCE [LARGE SCALE GENOMIC DNA]</scope>
    <source>
        <strain evidence="2 3">DSM 14789</strain>
    </source>
</reference>
<feature type="transmembrane region" description="Helical" evidence="1">
    <location>
        <begin position="6"/>
        <end position="32"/>
    </location>
</feature>
<dbReference type="AlphaFoldDB" id="A0A1G9RCA8"/>
<dbReference type="STRING" id="119000.SAMN05661010_03657"/>
<evidence type="ECO:0000256" key="1">
    <source>
        <dbReference type="SAM" id="Phobius"/>
    </source>
</evidence>
<keyword evidence="1" id="KW-0812">Transmembrane</keyword>
<protein>
    <submittedName>
        <fullName evidence="2">Uncharacterized protein</fullName>
    </submittedName>
</protein>
<evidence type="ECO:0000313" key="2">
    <source>
        <dbReference type="EMBL" id="SDM20886.1"/>
    </source>
</evidence>
<keyword evidence="1" id="KW-0472">Membrane</keyword>
<dbReference type="EMBL" id="FNGI01000014">
    <property type="protein sequence ID" value="SDM20886.1"/>
    <property type="molecule type" value="Genomic_DNA"/>
</dbReference>
<keyword evidence="3" id="KW-1185">Reference proteome</keyword>
<accession>A0A1G9RCA8</accession>